<feature type="region of interest" description="Disordered" evidence="4">
    <location>
        <begin position="40"/>
        <end position="70"/>
    </location>
</feature>
<organism evidence="7 8">
    <name type="scientific">Pelagibacterium lentulum</name>
    <dbReference type="NCBI Taxonomy" id="2029865"/>
    <lineage>
        <taxon>Bacteria</taxon>
        <taxon>Pseudomonadati</taxon>
        <taxon>Pseudomonadota</taxon>
        <taxon>Alphaproteobacteria</taxon>
        <taxon>Hyphomicrobiales</taxon>
        <taxon>Devosiaceae</taxon>
        <taxon>Pelagibacterium</taxon>
    </lineage>
</organism>
<evidence type="ECO:0000256" key="1">
    <source>
        <dbReference type="ARBA" id="ARBA00007825"/>
    </source>
</evidence>
<dbReference type="EMBL" id="BMKB01000001">
    <property type="protein sequence ID" value="GGA39290.1"/>
    <property type="molecule type" value="Genomic_DNA"/>
</dbReference>
<feature type="domain" description="Intradiol ring-cleavage dioxygenases" evidence="6">
    <location>
        <begin position="57"/>
        <end position="191"/>
    </location>
</feature>
<dbReference type="CDD" id="cd00421">
    <property type="entry name" value="intradiol_dioxygenase"/>
    <property type="match status" value="1"/>
</dbReference>
<gene>
    <name evidence="7" type="ORF">GCM10011499_05920</name>
</gene>
<keyword evidence="5" id="KW-0732">Signal</keyword>
<dbReference type="InterPro" id="IPR050770">
    <property type="entry name" value="Intradiol_RC_Dioxygenase"/>
</dbReference>
<sequence>MWNNSLNRRTMLAYWLTLTTAGAASALLAPNALAQSGTLELTPSCDPGEELTRQGSEGPYYTPEPPMKSDFRADTSDGDPITLMGFVVDQACRPIEGAVVDLWHADGHGDYDNEGYRLRGYQLTDANGRYVFETVEPAPYDWRTRHFHVKVHPPGGRLLTTQLYFPGEARNQNDFLFNPRLLMDVHEAADGKIARFDFVVA</sequence>
<evidence type="ECO:0000313" key="7">
    <source>
        <dbReference type="EMBL" id="GGA39290.1"/>
    </source>
</evidence>
<dbReference type="OrthoDB" id="9805815at2"/>
<proteinExistence type="inferred from homology"/>
<dbReference type="InterPro" id="IPR000627">
    <property type="entry name" value="Intradiol_dOase_C"/>
</dbReference>
<dbReference type="SUPFAM" id="SSF49482">
    <property type="entry name" value="Aromatic compound dioxygenase"/>
    <property type="match status" value="1"/>
</dbReference>
<dbReference type="Pfam" id="PF00775">
    <property type="entry name" value="Dioxygenase_C"/>
    <property type="match status" value="1"/>
</dbReference>
<keyword evidence="8" id="KW-1185">Reference proteome</keyword>
<accession>A0A916R9T5</accession>
<keyword evidence="3" id="KW-0560">Oxidoreductase</keyword>
<evidence type="ECO:0000256" key="5">
    <source>
        <dbReference type="SAM" id="SignalP"/>
    </source>
</evidence>
<dbReference type="AlphaFoldDB" id="A0A916R9T5"/>
<protein>
    <submittedName>
        <fullName evidence="7">Intradiol ring-cleavage dioxygenase</fullName>
    </submittedName>
</protein>
<dbReference type="PROSITE" id="PS51318">
    <property type="entry name" value="TAT"/>
    <property type="match status" value="1"/>
</dbReference>
<evidence type="ECO:0000259" key="6">
    <source>
        <dbReference type="Pfam" id="PF00775"/>
    </source>
</evidence>
<comment type="similarity">
    <text evidence="1">Belongs to the intradiol ring-cleavage dioxygenase family.</text>
</comment>
<evidence type="ECO:0000256" key="4">
    <source>
        <dbReference type="SAM" id="MobiDB-lite"/>
    </source>
</evidence>
<dbReference type="GO" id="GO:0016702">
    <property type="term" value="F:oxidoreductase activity, acting on single donors with incorporation of molecular oxygen, incorporation of two atoms of oxygen"/>
    <property type="evidence" value="ECO:0007669"/>
    <property type="project" value="InterPro"/>
</dbReference>
<feature type="signal peptide" evidence="5">
    <location>
        <begin position="1"/>
        <end position="34"/>
    </location>
</feature>
<reference evidence="7 8" key="1">
    <citation type="journal article" date="2014" name="Int. J. Syst. Evol. Microbiol.">
        <title>Complete genome sequence of Corynebacterium casei LMG S-19264T (=DSM 44701T), isolated from a smear-ripened cheese.</title>
        <authorList>
            <consortium name="US DOE Joint Genome Institute (JGI-PGF)"/>
            <person name="Walter F."/>
            <person name="Albersmeier A."/>
            <person name="Kalinowski J."/>
            <person name="Ruckert C."/>
        </authorList>
    </citation>
    <scope>NUCLEOTIDE SEQUENCE [LARGE SCALE GENOMIC DNA]</scope>
    <source>
        <strain evidence="7 8">CGMCC 1.15896</strain>
    </source>
</reference>
<dbReference type="InterPro" id="IPR006311">
    <property type="entry name" value="TAT_signal"/>
</dbReference>
<dbReference type="GO" id="GO:0008199">
    <property type="term" value="F:ferric iron binding"/>
    <property type="evidence" value="ECO:0007669"/>
    <property type="project" value="InterPro"/>
</dbReference>
<dbReference type="RefSeq" id="WP_127073379.1">
    <property type="nucleotide sequence ID" value="NZ_BMKB01000001.1"/>
</dbReference>
<dbReference type="PANTHER" id="PTHR33711:SF11">
    <property type="entry name" value="DIOXYGENASE"/>
    <property type="match status" value="1"/>
</dbReference>
<comment type="caution">
    <text evidence="7">The sequence shown here is derived from an EMBL/GenBank/DDBJ whole genome shotgun (WGS) entry which is preliminary data.</text>
</comment>
<dbReference type="PANTHER" id="PTHR33711">
    <property type="entry name" value="DIOXYGENASE, PUTATIVE (AFU_ORTHOLOGUE AFUA_2G02910)-RELATED"/>
    <property type="match status" value="1"/>
</dbReference>
<evidence type="ECO:0000256" key="3">
    <source>
        <dbReference type="ARBA" id="ARBA00023002"/>
    </source>
</evidence>
<feature type="chain" id="PRO_5036723666" evidence="5">
    <location>
        <begin position="35"/>
        <end position="201"/>
    </location>
</feature>
<dbReference type="Proteomes" id="UP000596977">
    <property type="component" value="Unassembled WGS sequence"/>
</dbReference>
<evidence type="ECO:0000313" key="8">
    <source>
        <dbReference type="Proteomes" id="UP000596977"/>
    </source>
</evidence>
<evidence type="ECO:0000256" key="2">
    <source>
        <dbReference type="ARBA" id="ARBA00022964"/>
    </source>
</evidence>
<keyword evidence="2 7" id="KW-0223">Dioxygenase</keyword>
<dbReference type="InterPro" id="IPR015889">
    <property type="entry name" value="Intradiol_dOase_core"/>
</dbReference>
<dbReference type="Gene3D" id="2.60.130.10">
    <property type="entry name" value="Aromatic compound dioxygenase"/>
    <property type="match status" value="1"/>
</dbReference>
<name>A0A916R9T5_9HYPH</name>